<feature type="domain" description="ABC transporter" evidence="3">
    <location>
        <begin position="6"/>
        <end position="211"/>
    </location>
</feature>
<dbReference type="InterPro" id="IPR003439">
    <property type="entry name" value="ABC_transporter-like_ATP-bd"/>
</dbReference>
<keyword evidence="5" id="KW-1185">Reference proteome</keyword>
<dbReference type="RefSeq" id="WP_218830398.1">
    <property type="nucleotide sequence ID" value="NZ_MQWD01000001.1"/>
</dbReference>
<dbReference type="SUPFAM" id="SSF52540">
    <property type="entry name" value="P-loop containing nucleoside triphosphate hydrolases"/>
    <property type="match status" value="1"/>
</dbReference>
<accession>A0A271IY00</accession>
<dbReference type="InterPro" id="IPR027417">
    <property type="entry name" value="P-loop_NTPase"/>
</dbReference>
<evidence type="ECO:0000313" key="5">
    <source>
        <dbReference type="Proteomes" id="UP000216339"/>
    </source>
</evidence>
<dbReference type="InterPro" id="IPR003593">
    <property type="entry name" value="AAA+_ATPase"/>
</dbReference>
<keyword evidence="2" id="KW-0067">ATP-binding</keyword>
<dbReference type="Pfam" id="PF00005">
    <property type="entry name" value="ABC_tran"/>
    <property type="match status" value="1"/>
</dbReference>
<protein>
    <recommendedName>
        <fullName evidence="3">ABC transporter domain-containing protein</fullName>
    </recommendedName>
</protein>
<dbReference type="AlphaFoldDB" id="A0A271IY00"/>
<dbReference type="SMART" id="SM00382">
    <property type="entry name" value="AAA"/>
    <property type="match status" value="1"/>
</dbReference>
<sequence>MASPLVSVQTAGRRVGERWVWRGLNLDVAPGDRLAVRGPSGAGKTVLLRALAGLDALDEGELLSEGGPVRSLPRHRAEVAYAAQRPALFDGTVEDNLRAPFALAVRDGQRYDAERARALLARLGRPADLLGQSVDGLSGGEAQTVGLMRALLTDPTVLLLDEPTAGLDPERAEAVEAVIADALRANARRAAVWTSHDAAQLDRVTDRSLDL</sequence>
<proteinExistence type="predicted"/>
<comment type="caution">
    <text evidence="4">The sequence shown here is derived from an EMBL/GenBank/DDBJ whole genome shotgun (WGS) entry which is preliminary data.</text>
</comment>
<evidence type="ECO:0000256" key="2">
    <source>
        <dbReference type="ARBA" id="ARBA00022840"/>
    </source>
</evidence>
<gene>
    <name evidence="4" type="ORF">BSZ37_04905</name>
</gene>
<name>A0A271IY00_9BACT</name>
<dbReference type="PANTHER" id="PTHR43119:SF1">
    <property type="entry name" value="ABC TRANSPORTER DOMAIN-CONTAINING PROTEIN"/>
    <property type="match status" value="1"/>
</dbReference>
<dbReference type="PANTHER" id="PTHR43119">
    <property type="entry name" value="ABC TRANSPORT PROTEIN ATP-BINDING COMPONENT-RELATED"/>
    <property type="match status" value="1"/>
</dbReference>
<evidence type="ECO:0000256" key="1">
    <source>
        <dbReference type="ARBA" id="ARBA00022741"/>
    </source>
</evidence>
<dbReference type="EMBL" id="MQWD01000001">
    <property type="protein sequence ID" value="PAP75828.1"/>
    <property type="molecule type" value="Genomic_DNA"/>
</dbReference>
<evidence type="ECO:0000313" key="4">
    <source>
        <dbReference type="EMBL" id="PAP75828.1"/>
    </source>
</evidence>
<dbReference type="Gene3D" id="3.40.50.300">
    <property type="entry name" value="P-loop containing nucleotide triphosphate hydrolases"/>
    <property type="match status" value="1"/>
</dbReference>
<reference evidence="4 5" key="1">
    <citation type="submission" date="2016-11" db="EMBL/GenBank/DDBJ databases">
        <title>Study of marine rhodopsin-containing bacteria.</title>
        <authorList>
            <person name="Yoshizawa S."/>
            <person name="Kumagai Y."/>
            <person name="Kogure K."/>
        </authorList>
    </citation>
    <scope>NUCLEOTIDE SEQUENCE [LARGE SCALE GENOMIC DNA]</scope>
    <source>
        <strain evidence="4 5">SAORIC-28</strain>
    </source>
</reference>
<evidence type="ECO:0000259" key="3">
    <source>
        <dbReference type="PROSITE" id="PS50893"/>
    </source>
</evidence>
<dbReference type="PROSITE" id="PS50893">
    <property type="entry name" value="ABC_TRANSPORTER_2"/>
    <property type="match status" value="1"/>
</dbReference>
<keyword evidence="1" id="KW-0547">Nucleotide-binding</keyword>
<dbReference type="GO" id="GO:0005524">
    <property type="term" value="F:ATP binding"/>
    <property type="evidence" value="ECO:0007669"/>
    <property type="project" value="UniProtKB-KW"/>
</dbReference>
<dbReference type="Proteomes" id="UP000216339">
    <property type="component" value="Unassembled WGS sequence"/>
</dbReference>
<organism evidence="4 5">
    <name type="scientific">Rubrivirga marina</name>
    <dbReference type="NCBI Taxonomy" id="1196024"/>
    <lineage>
        <taxon>Bacteria</taxon>
        <taxon>Pseudomonadati</taxon>
        <taxon>Rhodothermota</taxon>
        <taxon>Rhodothermia</taxon>
        <taxon>Rhodothermales</taxon>
        <taxon>Rubricoccaceae</taxon>
        <taxon>Rubrivirga</taxon>
    </lineage>
</organism>
<dbReference type="GO" id="GO:0016887">
    <property type="term" value="F:ATP hydrolysis activity"/>
    <property type="evidence" value="ECO:0007669"/>
    <property type="project" value="InterPro"/>
</dbReference>